<evidence type="ECO:0000259" key="2">
    <source>
        <dbReference type="Pfam" id="PF24786"/>
    </source>
</evidence>
<dbReference type="InterPro" id="IPR057539">
    <property type="entry name" value="RXYLT1_N"/>
</dbReference>
<protein>
    <submittedName>
        <fullName evidence="3">Ribitol xylosyltransferase 1</fullName>
    </submittedName>
</protein>
<dbReference type="CDD" id="cd21099">
    <property type="entry name" value="RXYLT1-like"/>
    <property type="match status" value="1"/>
</dbReference>
<dbReference type="Proteomes" id="UP000694388">
    <property type="component" value="Unplaced"/>
</dbReference>
<reference evidence="3" key="2">
    <citation type="submission" date="2025-09" db="UniProtKB">
        <authorList>
            <consortium name="Ensembl"/>
        </authorList>
    </citation>
    <scope>IDENTIFICATION</scope>
</reference>
<dbReference type="PANTHER" id="PTHR15576">
    <property type="entry name" value="RIBITOL-5-PHOSPHATE XYLOSYLTRANSFERASE 1"/>
    <property type="match status" value="1"/>
</dbReference>
<dbReference type="GeneTree" id="ENSGT00390000003526"/>
<dbReference type="Pfam" id="PF24786">
    <property type="entry name" value="RXYLT1_N"/>
    <property type="match status" value="1"/>
</dbReference>
<dbReference type="GO" id="GO:0035269">
    <property type="term" value="P:protein O-linked glycosylation via mannose"/>
    <property type="evidence" value="ECO:0007669"/>
    <property type="project" value="InterPro"/>
</dbReference>
<dbReference type="Pfam" id="PF24785">
    <property type="entry name" value="RXYLT1_C"/>
    <property type="match status" value="1"/>
</dbReference>
<dbReference type="InterPro" id="IPR057538">
    <property type="entry name" value="RXYLT1_C"/>
</dbReference>
<feature type="domain" description="RXYLT1 N-terminal" evidence="2">
    <location>
        <begin position="58"/>
        <end position="202"/>
    </location>
</feature>
<keyword evidence="4" id="KW-1185">Reference proteome</keyword>
<dbReference type="PANTHER" id="PTHR15576:SF1">
    <property type="entry name" value="RIBITOL-5-PHOSPHATE XYLOSYLTRANSFERASE 1"/>
    <property type="match status" value="1"/>
</dbReference>
<dbReference type="OMA" id="IVGRTHY"/>
<dbReference type="InterPro" id="IPR055286">
    <property type="entry name" value="RXYLT1-like"/>
</dbReference>
<sequence length="405" mass="46459">MNWRLGLQGELKKHEQEWNPWGEDSEMETLPPLRRAGLLSRQWKVAQADVRSTPWRRVEIWGKAAIGLYLWEHVLGGELPYVLAGGQWKEGSLIASDVLYSFYTGPAVVPRGLPVVDGTAVVLVLNGREQSKVTVAQEWLRYLGEQVRGGGVTEAALVLLGNERCENDWLRPFLRKHGGFVEPVFLVYDSQWTDEHTVFQWPLGVATYRHFPLVKPEDLNLETPRRYICNFLGTVYPGSSREMMLNILSKEGLSGMCFLHTRTQWQPMETVESLGLYRHALQQSDLTLSPVGINTECYRIYEAAAYGSVPVVEDVMTPGYCGTNNNNSSNVSPIPLHLLKASNAPFIFLTDWRELPKILQHELALSMWQKVQRRVRLVRWYHDFLAHLRKNFTKIIRETFFHEPT</sequence>
<dbReference type="GO" id="GO:0120053">
    <property type="term" value="F:ribitol beta-1,4-xylosyltransferase activity"/>
    <property type="evidence" value="ECO:0007669"/>
    <property type="project" value="InterPro"/>
</dbReference>
<evidence type="ECO:0000313" key="4">
    <source>
        <dbReference type="Proteomes" id="UP000694388"/>
    </source>
</evidence>
<dbReference type="GO" id="GO:0005794">
    <property type="term" value="C:Golgi apparatus"/>
    <property type="evidence" value="ECO:0007669"/>
    <property type="project" value="TreeGrafter"/>
</dbReference>
<organism evidence="3 4">
    <name type="scientific">Eptatretus burgeri</name>
    <name type="common">Inshore hagfish</name>
    <dbReference type="NCBI Taxonomy" id="7764"/>
    <lineage>
        <taxon>Eukaryota</taxon>
        <taxon>Metazoa</taxon>
        <taxon>Chordata</taxon>
        <taxon>Craniata</taxon>
        <taxon>Vertebrata</taxon>
        <taxon>Cyclostomata</taxon>
        <taxon>Myxini</taxon>
        <taxon>Myxiniformes</taxon>
        <taxon>Myxinidae</taxon>
        <taxon>Eptatretinae</taxon>
        <taxon>Eptatretus</taxon>
    </lineage>
</organism>
<name>A0A8C4WYQ0_EPTBU</name>
<accession>A0A8C4WYQ0</accession>
<evidence type="ECO:0000259" key="1">
    <source>
        <dbReference type="Pfam" id="PF24785"/>
    </source>
</evidence>
<evidence type="ECO:0000313" key="3">
    <source>
        <dbReference type="Ensembl" id="ENSEBUP00000020022.1"/>
    </source>
</evidence>
<reference evidence="3" key="1">
    <citation type="submission" date="2025-08" db="UniProtKB">
        <authorList>
            <consortium name="Ensembl"/>
        </authorList>
    </citation>
    <scope>IDENTIFICATION</scope>
</reference>
<proteinExistence type="predicted"/>
<dbReference type="AlphaFoldDB" id="A0A8C4WYQ0"/>
<dbReference type="Ensembl" id="ENSEBUT00000020598.1">
    <property type="protein sequence ID" value="ENSEBUP00000020022.1"/>
    <property type="gene ID" value="ENSEBUG00000012434.1"/>
</dbReference>
<feature type="domain" description="RXYLT1 C-terminal" evidence="1">
    <location>
        <begin position="208"/>
        <end position="401"/>
    </location>
</feature>